<dbReference type="InterPro" id="IPR029460">
    <property type="entry name" value="DNAPol_HHH"/>
</dbReference>
<dbReference type="InterPro" id="IPR041931">
    <property type="entry name" value="DNA_pol3_alpha_thumb_dom"/>
</dbReference>
<keyword evidence="3 9" id="KW-0808">Transferase</keyword>
<sequence length="1257" mass="143349">MSVSFFEIFMQKFKSNQIIKTKNVKSNYQNQYINMEQNMSYTHLHLHTEYSLLDGANKLDVLAKKVKELGMTSVAMTDHGNMFGAIDFYTKMKKNGIKPIIGIEAYLHNNENLGDKSVKQRYHLCLYAKNQEGYKNLMALSSKAFIHGFYYYPRINKQLLREHKEGLVCSSACLAGEVSWNLNLSERNLKFGAGGYEAAKKAALEYQDIFGEDFYLELMRHGIPEQERIDEQIIQISKETGIKIIATNDAHYPTKDDASFQEIAMCVGMGRTMSEKNRLRHSVKEFYVKSPQEMQKLFADIPEALANTQEIAQKCNLEIDLKNESNPPTPPSFKFTQEYVTKEGLDIKTDEEYFKHKSREGLNERLKNIPAEKYQLYKDRLEYEIDIISKMNFPGYMLIVWDFINYAKQMGIPVGPGRGSAAGSLVAFCLGITNIDPIQYDLLFERFLNPERISMPDIDTDFCQRRRNEIIDYMIQKYGKYNVAQVITFGKMLAKGVIRDVARVLDMPYKEADEFARLIPDKLGITLQGYEKDGAWIDGAWELEPKIQETIQNNELAKKVWEYSLKLEGFNRNAGKHAAALVVDSDNELWNKTPLYASDKTDGMIVTQYSMKYLEAVDLVKFDFLGLKTLTVIDDALKLIKERYGRDIDFLKEDFNNPEVYKILQSGDTLGIFQVESGMFQALNKRLKPTNFEDIIAIIALGRPGPMQSGMVDDFVERKHGLQPITYMFDALEPILKPTYGTIVYQEQVMQIVQVIGGFSLGEADLIRRAMGKKDEKIMADNKLKFANGAQKNGYDRAKAEELWDLIVKFAGYGFNKSHSAAYAMITFETAYLKTYYEHEFMAALLTSESNKIESVAKYIEEVKNLNIEILPPHVNISNQHFGVIDATNSNDAPIKKIVFGLGAIKGAGEEPLRNIIEVRKKDGAFKNLEDFVSRVDFSKLSKRILEPLVKSGSLDNLGYTRASMIANLDKICEIGRNKEKLNNSVGESLFCDAPEELSSNIQLNLEHIPELDQKSLFEYEYECLGIYVSGHPMEEYKDMLKNIKGVAKISQLDDLEVGSNVMIIGKIIDIKKKVSKKSGRLYGVVNIMDLSGNLELNIFEKHLDMLDSIDTGIPIALKGKIEDYNETIGFKLFEILTLEQAKEQKIKLKFKAKNEEKALDSDVESNLESSEIIPIDMKPKELEDSTCPLAIILNTSIQSQQLRKISEYAKNNSGTRELRLVVKENAHEYVFISEFKVSSTIKREFQDFEWQDLVNA</sequence>
<dbReference type="EMBL" id="BASD01000029">
    <property type="protein sequence ID" value="GAD19958.1"/>
    <property type="molecule type" value="Genomic_DNA"/>
</dbReference>
<dbReference type="NCBIfam" id="NF004226">
    <property type="entry name" value="PRK05673.1"/>
    <property type="match status" value="1"/>
</dbReference>
<dbReference type="Pfam" id="PF02811">
    <property type="entry name" value="PHP"/>
    <property type="match status" value="1"/>
</dbReference>
<keyword evidence="5" id="KW-0235">DNA replication</keyword>
<dbReference type="Gene3D" id="3.20.20.140">
    <property type="entry name" value="Metal-dependent hydrolases"/>
    <property type="match status" value="1"/>
</dbReference>
<organism evidence="9 10">
    <name type="scientific">Helicobacter fennelliae MRY12-0050</name>
    <dbReference type="NCBI Taxonomy" id="1325130"/>
    <lineage>
        <taxon>Bacteria</taxon>
        <taxon>Pseudomonadati</taxon>
        <taxon>Campylobacterota</taxon>
        <taxon>Epsilonproteobacteria</taxon>
        <taxon>Campylobacterales</taxon>
        <taxon>Helicobacteraceae</taxon>
        <taxon>Helicobacter</taxon>
    </lineage>
</organism>
<dbReference type="GO" id="GO:0003887">
    <property type="term" value="F:DNA-directed DNA polymerase activity"/>
    <property type="evidence" value="ECO:0007669"/>
    <property type="project" value="UniProtKB-KW"/>
</dbReference>
<dbReference type="EC" id="2.7.7.7" evidence="1"/>
<dbReference type="GO" id="GO:0008408">
    <property type="term" value="F:3'-5' exonuclease activity"/>
    <property type="evidence" value="ECO:0007669"/>
    <property type="project" value="InterPro"/>
</dbReference>
<dbReference type="PANTHER" id="PTHR32294:SF0">
    <property type="entry name" value="DNA POLYMERASE III SUBUNIT ALPHA"/>
    <property type="match status" value="1"/>
</dbReference>
<comment type="catalytic activity">
    <reaction evidence="7">
        <text>DNA(n) + a 2'-deoxyribonucleoside 5'-triphosphate = DNA(n+1) + diphosphate</text>
        <dbReference type="Rhea" id="RHEA:22508"/>
        <dbReference type="Rhea" id="RHEA-COMP:17339"/>
        <dbReference type="Rhea" id="RHEA-COMP:17340"/>
        <dbReference type="ChEBI" id="CHEBI:33019"/>
        <dbReference type="ChEBI" id="CHEBI:61560"/>
        <dbReference type="ChEBI" id="CHEBI:173112"/>
        <dbReference type="EC" id="2.7.7.7"/>
    </reaction>
</comment>
<reference evidence="9 10" key="1">
    <citation type="journal article" date="2013" name="Genome Announc.">
        <title>Draft Genome Sequence of Helicobacter fennelliae Strain MRY12-0050, Isolated from a Bacteremia Patient.</title>
        <authorList>
            <person name="Rimbara E."/>
            <person name="Matsui M."/>
            <person name="Mori S."/>
            <person name="Suzuki S."/>
            <person name="Suzuki M."/>
            <person name="Kim H."/>
            <person name="Sekizuka T."/>
            <person name="Kuroda M."/>
            <person name="Shibayama K."/>
        </authorList>
    </citation>
    <scope>NUCLEOTIDE SEQUENCE [LARGE SCALE GENOMIC DNA]</scope>
    <source>
        <strain evidence="9 10">MRY12-0050</strain>
    </source>
</reference>
<dbReference type="SMART" id="SM00481">
    <property type="entry name" value="POLIIIAc"/>
    <property type="match status" value="1"/>
</dbReference>
<dbReference type="Pfam" id="PF17657">
    <property type="entry name" value="DNA_pol3_finger"/>
    <property type="match status" value="1"/>
</dbReference>
<dbReference type="Pfam" id="PF07733">
    <property type="entry name" value="DNA_pol3_alpha"/>
    <property type="match status" value="1"/>
</dbReference>
<gene>
    <name evidence="9" type="ORF">HFN_1198</name>
</gene>
<dbReference type="eggNOG" id="COG0587">
    <property type="taxonomic scope" value="Bacteria"/>
</dbReference>
<dbReference type="Proteomes" id="UP000018143">
    <property type="component" value="Unassembled WGS sequence"/>
</dbReference>
<evidence type="ECO:0000256" key="5">
    <source>
        <dbReference type="ARBA" id="ARBA00022705"/>
    </source>
</evidence>
<dbReference type="InterPro" id="IPR003141">
    <property type="entry name" value="Pol/His_phosphatase_N"/>
</dbReference>
<evidence type="ECO:0000313" key="9">
    <source>
        <dbReference type="EMBL" id="GAD19958.1"/>
    </source>
</evidence>
<dbReference type="GO" id="GO:0006260">
    <property type="term" value="P:DNA replication"/>
    <property type="evidence" value="ECO:0007669"/>
    <property type="project" value="UniProtKB-KW"/>
</dbReference>
<dbReference type="SUPFAM" id="SSF89550">
    <property type="entry name" value="PHP domain-like"/>
    <property type="match status" value="1"/>
</dbReference>
<evidence type="ECO:0000256" key="4">
    <source>
        <dbReference type="ARBA" id="ARBA00022695"/>
    </source>
</evidence>
<evidence type="ECO:0000313" key="10">
    <source>
        <dbReference type="Proteomes" id="UP000018143"/>
    </source>
</evidence>
<keyword evidence="10" id="KW-1185">Reference proteome</keyword>
<dbReference type="STRING" id="1325130.HFN_1198"/>
<dbReference type="InterPro" id="IPR004013">
    <property type="entry name" value="PHP_dom"/>
</dbReference>
<evidence type="ECO:0000256" key="6">
    <source>
        <dbReference type="ARBA" id="ARBA00022932"/>
    </source>
</evidence>
<dbReference type="AlphaFoldDB" id="T1DWV7"/>
<dbReference type="InterPro" id="IPR011708">
    <property type="entry name" value="DNA_pol3_alpha_NTPase_dom"/>
</dbReference>
<evidence type="ECO:0000256" key="3">
    <source>
        <dbReference type="ARBA" id="ARBA00022679"/>
    </source>
</evidence>
<comment type="caution">
    <text evidence="9">The sequence shown here is derived from an EMBL/GenBank/DDBJ whole genome shotgun (WGS) entry which is preliminary data.</text>
</comment>
<dbReference type="Gene3D" id="1.10.150.870">
    <property type="match status" value="1"/>
</dbReference>
<dbReference type="Gene3D" id="1.10.10.1600">
    <property type="entry name" value="Bacterial DNA polymerase III alpha subunit, thumb domain"/>
    <property type="match status" value="1"/>
</dbReference>
<keyword evidence="6" id="KW-0239">DNA-directed DNA polymerase</keyword>
<protein>
    <recommendedName>
        <fullName evidence="2">DNA polymerase III subunit alpha</fullName>
        <ecNumber evidence="1">2.7.7.7</ecNumber>
    </recommendedName>
</protein>
<evidence type="ECO:0000256" key="1">
    <source>
        <dbReference type="ARBA" id="ARBA00012417"/>
    </source>
</evidence>
<dbReference type="InterPro" id="IPR016195">
    <property type="entry name" value="Pol/histidinol_Pase-like"/>
</dbReference>
<keyword evidence="4 9" id="KW-0548">Nucleotidyltransferase</keyword>
<name>T1DWV7_9HELI</name>
<dbReference type="Pfam" id="PF14579">
    <property type="entry name" value="HHH_6"/>
    <property type="match status" value="1"/>
</dbReference>
<dbReference type="InterPro" id="IPR040982">
    <property type="entry name" value="DNA_pol3_finger"/>
</dbReference>
<dbReference type="InterPro" id="IPR004805">
    <property type="entry name" value="DnaE2/DnaE/PolC"/>
</dbReference>
<dbReference type="NCBIfam" id="TIGR00594">
    <property type="entry name" value="polc"/>
    <property type="match status" value="1"/>
</dbReference>
<evidence type="ECO:0000256" key="7">
    <source>
        <dbReference type="ARBA" id="ARBA00049244"/>
    </source>
</evidence>
<feature type="domain" description="Polymerase/histidinol phosphatase N-terminal" evidence="8">
    <location>
        <begin position="42"/>
        <end position="109"/>
    </location>
</feature>
<evidence type="ECO:0000259" key="8">
    <source>
        <dbReference type="SMART" id="SM00481"/>
    </source>
</evidence>
<dbReference type="CDD" id="cd12113">
    <property type="entry name" value="PHP_PolIIIA_DnaE3"/>
    <property type="match status" value="1"/>
</dbReference>
<proteinExistence type="predicted"/>
<evidence type="ECO:0000256" key="2">
    <source>
        <dbReference type="ARBA" id="ARBA00019114"/>
    </source>
</evidence>
<accession>T1DWV7</accession>
<dbReference type="SUPFAM" id="SSF160975">
    <property type="entry name" value="AF1531-like"/>
    <property type="match status" value="1"/>
</dbReference>
<dbReference type="PANTHER" id="PTHR32294">
    <property type="entry name" value="DNA POLYMERASE III SUBUNIT ALPHA"/>
    <property type="match status" value="1"/>
</dbReference>